<feature type="short sequence motif" description="Histidine triad motif" evidence="4">
    <location>
        <begin position="156"/>
        <end position="160"/>
    </location>
</feature>
<feature type="binding site" evidence="3">
    <location>
        <position position="88"/>
    </location>
    <ligand>
        <name>substrate</name>
    </ligand>
</feature>
<feature type="active site" description="Tele-AMP-histidine intermediate" evidence="2">
    <location>
        <position position="158"/>
    </location>
</feature>
<dbReference type="GO" id="GO:0000166">
    <property type="term" value="F:nucleotide binding"/>
    <property type="evidence" value="ECO:0007669"/>
    <property type="project" value="UniProtKB-KW"/>
</dbReference>
<dbReference type="Gene3D" id="3.30.428.10">
    <property type="entry name" value="HIT-like"/>
    <property type="match status" value="1"/>
</dbReference>
<dbReference type="KEGG" id="csur:N24_1756"/>
<evidence type="ECO:0000256" key="3">
    <source>
        <dbReference type="PIRSR" id="PIRSR639383-2"/>
    </source>
</evidence>
<keyword evidence="8" id="KW-1185">Reference proteome</keyword>
<dbReference type="SUPFAM" id="SSF54197">
    <property type="entry name" value="HIT-like"/>
    <property type="match status" value="1"/>
</dbReference>
<dbReference type="InterPro" id="IPR039383">
    <property type="entry name" value="FHIT"/>
</dbReference>
<evidence type="ECO:0000313" key="8">
    <source>
        <dbReference type="Proteomes" id="UP000218244"/>
    </source>
</evidence>
<feature type="region of interest" description="Disordered" evidence="5">
    <location>
        <begin position="1"/>
        <end position="23"/>
    </location>
</feature>
<feature type="binding site" evidence="3">
    <location>
        <begin position="150"/>
        <end position="153"/>
    </location>
    <ligand>
        <name>substrate</name>
    </ligand>
</feature>
<dbReference type="CDD" id="cd01275">
    <property type="entry name" value="FHIT"/>
    <property type="match status" value="1"/>
</dbReference>
<sequence>MTSRARTPLQLAGNSDNSSSAEVYVDQGLGEPDRLERLWAPYRMSYIKNRPAGEKNSAKRDPFLEVPKLSDEDGLIVARGELVYCVLNLYPYNAGHMMVIPFRKEKNLEDLTLAESAELMLFTQTAIKALKQVSNPDAVNVGFNLGKASGGSVGDHLHAHIVPRWSGDANFMTVIDGVKVLPQTLRQTRAMLAKAWGEIDGAPGTVDPTLTSAIQFAAPKEH</sequence>
<dbReference type="InterPro" id="IPR052908">
    <property type="entry name" value="AP-4-A_phosphorylase"/>
</dbReference>
<evidence type="ECO:0000259" key="6">
    <source>
        <dbReference type="PROSITE" id="PS51084"/>
    </source>
</evidence>
<dbReference type="AlphaFoldDB" id="A0A161JNT1"/>
<dbReference type="Proteomes" id="UP000218244">
    <property type="component" value="Chromosome"/>
</dbReference>
<reference evidence="7 8" key="1">
    <citation type="submission" date="2016-02" db="EMBL/GenBank/DDBJ databases">
        <title>Corynebacterium glutamicum N24 whole genome sequencing project.</title>
        <authorList>
            <person name="Matsutani M."/>
            <person name="Nangtapong N."/>
            <person name="Yakushi T."/>
            <person name="Matsushita K."/>
        </authorList>
    </citation>
    <scope>NUCLEOTIDE SEQUENCE [LARGE SCALE GENOMIC DNA]</scope>
    <source>
        <strain evidence="7 8">N24</strain>
    </source>
</reference>
<keyword evidence="1" id="KW-0547">Nucleotide-binding</keyword>
<protein>
    <recommendedName>
        <fullName evidence="6">HIT domain-containing protein</fullName>
    </recommendedName>
</protein>
<feature type="domain" description="HIT" evidence="6">
    <location>
        <begin position="62"/>
        <end position="171"/>
    </location>
</feature>
<dbReference type="GO" id="GO:0003824">
    <property type="term" value="F:catalytic activity"/>
    <property type="evidence" value="ECO:0007669"/>
    <property type="project" value="InterPro"/>
</dbReference>
<evidence type="ECO:0000256" key="1">
    <source>
        <dbReference type="ARBA" id="ARBA00022741"/>
    </source>
</evidence>
<dbReference type="EMBL" id="AP017369">
    <property type="protein sequence ID" value="BAU96018.1"/>
    <property type="molecule type" value="Genomic_DNA"/>
</dbReference>
<gene>
    <name evidence="7" type="ORF">N24_1756</name>
</gene>
<proteinExistence type="predicted"/>
<evidence type="ECO:0000256" key="2">
    <source>
        <dbReference type="PIRSR" id="PIRSR639383-1"/>
    </source>
</evidence>
<evidence type="ECO:0000313" key="7">
    <source>
        <dbReference type="EMBL" id="BAU96018.1"/>
    </source>
</evidence>
<evidence type="ECO:0000256" key="5">
    <source>
        <dbReference type="SAM" id="MobiDB-lite"/>
    </source>
</evidence>
<dbReference type="InterPro" id="IPR036265">
    <property type="entry name" value="HIT-like_sf"/>
</dbReference>
<feature type="binding site" evidence="3">
    <location>
        <position position="160"/>
    </location>
    <ligand>
        <name>substrate</name>
    </ligand>
</feature>
<accession>A0A161JNT1</accession>
<feature type="compositionally biased region" description="Polar residues" evidence="5">
    <location>
        <begin position="12"/>
        <end position="21"/>
    </location>
</feature>
<dbReference type="InterPro" id="IPR011146">
    <property type="entry name" value="HIT-like"/>
</dbReference>
<organism evidence="7 8">
    <name type="scientific">Corynebacterium suranareeae</name>
    <dbReference type="NCBI Taxonomy" id="2506452"/>
    <lineage>
        <taxon>Bacteria</taxon>
        <taxon>Bacillati</taxon>
        <taxon>Actinomycetota</taxon>
        <taxon>Actinomycetes</taxon>
        <taxon>Mycobacteriales</taxon>
        <taxon>Corynebacteriaceae</taxon>
        <taxon>Corynebacterium</taxon>
    </lineage>
</organism>
<dbReference type="PANTHER" id="PTHR42997">
    <property type="entry name" value="HIT FAMILY HYDROLASE"/>
    <property type="match status" value="1"/>
</dbReference>
<evidence type="ECO:0000256" key="4">
    <source>
        <dbReference type="PROSITE-ProRule" id="PRU00464"/>
    </source>
</evidence>
<dbReference type="Pfam" id="PF01230">
    <property type="entry name" value="HIT"/>
    <property type="match status" value="1"/>
</dbReference>
<dbReference type="PROSITE" id="PS51084">
    <property type="entry name" value="HIT_2"/>
    <property type="match status" value="1"/>
</dbReference>
<name>A0A161JNT1_9CORY</name>
<dbReference type="PANTHER" id="PTHR42997:SF1">
    <property type="entry name" value="AP-4-A PHOSPHORYLASE"/>
    <property type="match status" value="1"/>
</dbReference>